<dbReference type="InterPro" id="IPR035086">
    <property type="entry name" value="DgcN-like_C"/>
</dbReference>
<dbReference type="PIRSF" id="PIRSF026760">
    <property type="entry name" value="UCP026760"/>
    <property type="match status" value="1"/>
</dbReference>
<sequence>MNLSEAFDAPAPAIVLAEGAFGTPQGKTANGVVRHGELFDVRAVVDSTAAGDDAATVLDRDDDGLAAVPVVDSVADALDHAPDAEALVLGVAPAGGRLPESWIDDLETAMRSGCDVVSGLHTFLSEDERWTTLAADCGVRLFDVRKPPAGDDLRVADGRVDELDTPVVLTAGTDCAVGKRTTTFELYRAARRAGVDAGWVATGQIGVMVGADRGVVVDRVPADFAAGVVESLVCDVAADRELVFVEGQGALSHRAYGGVSLALLQGSWPDAVVLVDDPTRERRDDFEQFAVPDVTSEAALVESLSEATVAAVSTWAGRDEVHYPYPTGNVFDENGPETLLSAVETVLGD</sequence>
<organism evidence="3 4">
    <name type="scientific">Halogranum amylolyticum</name>
    <dbReference type="NCBI Taxonomy" id="660520"/>
    <lineage>
        <taxon>Archaea</taxon>
        <taxon>Methanobacteriati</taxon>
        <taxon>Methanobacteriota</taxon>
        <taxon>Stenosarchaea group</taxon>
        <taxon>Halobacteria</taxon>
        <taxon>Halobacteriales</taxon>
        <taxon>Haloferacaceae</taxon>
    </lineage>
</organism>
<dbReference type="InterPro" id="IPR027417">
    <property type="entry name" value="P-loop_NTPase"/>
</dbReference>
<evidence type="ECO:0000313" key="3">
    <source>
        <dbReference type="EMBL" id="SEO28739.1"/>
    </source>
</evidence>
<reference evidence="4" key="1">
    <citation type="submission" date="2016-10" db="EMBL/GenBank/DDBJ databases">
        <authorList>
            <person name="Varghese N."/>
            <person name="Submissions S."/>
        </authorList>
    </citation>
    <scope>NUCLEOTIDE SEQUENCE [LARGE SCALE GENOMIC DNA]</scope>
    <source>
        <strain evidence="4">CGMCC 1.10121</strain>
    </source>
</reference>
<evidence type="ECO:0000259" key="2">
    <source>
        <dbReference type="Pfam" id="PF17396"/>
    </source>
</evidence>
<dbReference type="Gene3D" id="3.40.50.300">
    <property type="entry name" value="P-loop containing nucleotide triphosphate hydrolases"/>
    <property type="match status" value="1"/>
</dbReference>
<dbReference type="PANTHER" id="PTHR40690">
    <property type="entry name" value="GLL3100 PROTEIN"/>
    <property type="match status" value="1"/>
</dbReference>
<dbReference type="EMBL" id="FODV01000001">
    <property type="protein sequence ID" value="SEO28739.1"/>
    <property type="molecule type" value="Genomic_DNA"/>
</dbReference>
<accession>A0A1H8NGX4</accession>
<dbReference type="Gene3D" id="3.40.50.720">
    <property type="entry name" value="NAD(P)-binding Rossmann-like Domain"/>
    <property type="match status" value="1"/>
</dbReference>
<proteinExistence type="predicted"/>
<dbReference type="AlphaFoldDB" id="A0A1H8NGX4"/>
<dbReference type="OrthoDB" id="30617at2157"/>
<dbReference type="RefSeq" id="WP_089820893.1">
    <property type="nucleotide sequence ID" value="NZ_FODV01000001.1"/>
</dbReference>
<name>A0A1H8NGX4_9EURY</name>
<feature type="domain" description="D-glutamate N-acetyltransferase-like N-terminal" evidence="2">
    <location>
        <begin position="49"/>
        <end position="147"/>
    </location>
</feature>
<dbReference type="Proteomes" id="UP000199126">
    <property type="component" value="Unassembled WGS sequence"/>
</dbReference>
<feature type="domain" description="D-glutamate N-acetyltransferase-like C-terminal" evidence="1">
    <location>
        <begin position="154"/>
        <end position="313"/>
    </location>
</feature>
<dbReference type="PANTHER" id="PTHR40690:SF1">
    <property type="entry name" value="DUF1611 DOMAIN-CONTAINING PROTEIN"/>
    <property type="match status" value="1"/>
</dbReference>
<dbReference type="SUPFAM" id="SSF52540">
    <property type="entry name" value="P-loop containing nucleoside triphosphate hydrolases"/>
    <property type="match status" value="1"/>
</dbReference>
<evidence type="ECO:0000313" key="4">
    <source>
        <dbReference type="Proteomes" id="UP000199126"/>
    </source>
</evidence>
<keyword evidence="4" id="KW-1185">Reference proteome</keyword>
<dbReference type="Pfam" id="PF07755">
    <property type="entry name" value="DUF1611"/>
    <property type="match status" value="1"/>
</dbReference>
<gene>
    <name evidence="3" type="ORF">SAMN04487948_101537</name>
</gene>
<protein>
    <submittedName>
        <fullName evidence="3">Uncharacterized conserved protein, NAD-dependent epimerase/dehydratase family</fullName>
    </submittedName>
</protein>
<evidence type="ECO:0000259" key="1">
    <source>
        <dbReference type="Pfam" id="PF07755"/>
    </source>
</evidence>
<dbReference type="Pfam" id="PF17396">
    <property type="entry name" value="DUF1611_N"/>
    <property type="match status" value="1"/>
</dbReference>
<dbReference type="InterPro" id="IPR035402">
    <property type="entry name" value="DgcN-like_N"/>
</dbReference>
<dbReference type="InterPro" id="IPR011669">
    <property type="entry name" value="DgcN-like"/>
</dbReference>